<feature type="domain" description="Golvesin/Xly CBD-like" evidence="5">
    <location>
        <begin position="472"/>
        <end position="602"/>
    </location>
</feature>
<evidence type="ECO:0000313" key="7">
    <source>
        <dbReference type="Proteomes" id="UP001595843"/>
    </source>
</evidence>
<dbReference type="InterPro" id="IPR033803">
    <property type="entry name" value="CBD-like_Golvesin-Xly"/>
</dbReference>
<dbReference type="NCBIfam" id="NF033679">
    <property type="entry name" value="DNRLRE_dom"/>
    <property type="match status" value="2"/>
</dbReference>
<evidence type="ECO:0000259" key="4">
    <source>
        <dbReference type="Pfam" id="PF25023"/>
    </source>
</evidence>
<dbReference type="EMBL" id="JBHSAP010000009">
    <property type="protein sequence ID" value="MFC4077131.1"/>
    <property type="molecule type" value="Genomic_DNA"/>
</dbReference>
<dbReference type="InterPro" id="IPR056823">
    <property type="entry name" value="TEN-like_YD-shell"/>
</dbReference>
<feature type="region of interest" description="Disordered" evidence="2">
    <location>
        <begin position="1965"/>
        <end position="1984"/>
    </location>
</feature>
<dbReference type="PANTHER" id="PTHR32305">
    <property type="match status" value="1"/>
</dbReference>
<proteinExistence type="predicted"/>
<dbReference type="InterPro" id="IPR022385">
    <property type="entry name" value="Rhs_assc_core"/>
</dbReference>
<feature type="domain" description="Disaggregatase-related" evidence="3">
    <location>
        <begin position="820"/>
        <end position="967"/>
    </location>
</feature>
<dbReference type="Pfam" id="PF06848">
    <property type="entry name" value="Disaggr_repeat"/>
    <property type="match status" value="2"/>
</dbReference>
<dbReference type="InterPro" id="IPR010671">
    <property type="entry name" value="Disaggr-rel_dom"/>
</dbReference>
<dbReference type="RefSeq" id="WP_380704677.1">
    <property type="nucleotide sequence ID" value="NZ_JBHSAP010000009.1"/>
</dbReference>
<sequence length="2919" mass="325635">MRNRRITRKISILFLSFIFLMGGLQPAPLYAAEAIKTWHPIPAQADGPSWTDRVVDFFTPEGPQLQPAQKGEQGFWDKVKGYLGMDDPSEEKGEALATDVLPRKDKVPKGKKIAKPKRVKELKKKRTAHTKFYELEDGRVQAEITSSPINYQDKEGDWHSIDTRIERADQPGFTYKNEKNTFQSFFGKKADKLVKFQLEKRHLTLGVEGAKAKSFTPDQEKNRLTFSEVWDNTDLKYTITPESLKEEIILKKKPKDPTYRFTLKLGGVEAKKRKNGSIAFMAKGTGHVVFVIPKPFMTDSKKDPESPYGKVYSNKVTQSVEQKGSKITVTVKADKDWLHSGKRKYPVTIDPTIAIQPTPTDAKDAYIVSGSTSNFGDQPYVSVGNTSTQKVRGLVEFDLSSIPAGTALDSAVLKMYYDQTHTTNGNDVELEAYGLNKAWDENTVTWDSAQTGVSWSQPGGDIDSEVAHNREMVDNGEAGKTAEYGTWYESSSTLTQYAVDNDYQYNNNTTTGATYTWIPRLTEDGDYKVEAHYVPASDRATNAPYTVHYDGGQKTVPVDQTAGTEGVWKTLDTLPFIAGTTQKVVLGDVSDKAVIADAVRWTKYARATKKAGVNHAWHSYSVRNLAQEWVNDPTKNFGMMLKAKTENPADSTQRGGPRYYASERYDETHIRPKLVVTYGDPGVTLEEPTKIHATGAELKWSTYTGSDFVEYQVHRSVYQDFTPTTSTLVAPIRDKNTVSYTDTTAEPTPADDPDPEGNAYYYRIVVKTSQDELQSNSIITRLPKAGRTKEIIRGAEDTTLSSSKPDTNLNTYNNPGFKDPWLQVGQSGTYGKTRPVLKFDLSSIPSDADVLEADLDLWEWLVNGSGPGDVNVHALDRSFVETEATWNHASSATAWTTAGGDYNTTVTDTVAGSSFTNDLKWRTWSVGNIVQDWVAGTKTNHGFLLKPGTEGSGSSALFLSSESGDADHPAGEALMRPKLVVTYIDPTTANTYYAPKTPSRMKPGSQYTVEVTLTNTTDITWSATDYVLSYKWALPDGTDKTTSGNRLETALPQDLAPGETVTVQAQVKTPIQSDNGNKREAFVLKWDMLNQTTGQWVSDQSTTDDLERLEQNVTVEDPTSNELGLEKFFQYVGKNTGAGSTVMVNQYAGNTVFSYDAFSNPSRGLATFLRMTYNSLDTSDSAMGYGWSMSATSLMRLGTPLDLHPKGQDYPTQVTLTDGDGTSHLFELKTDPNDPSIQYYESAAGVHLYFQKTGSTDLTRQWVMTRPDRTQFFFDEEGFLSAIVDKNGNEMLFTYEERKSRNKPTKFLKYITDPAKRQTLTLDYYEKGQDYTYFDGSTKTQGTNLTNPKIIDQMKSITDISGRKITFTYSDKGLMMEMVDGAGTAEAKTFGFTYDATNTNKNTKLVKITDPRGNATNLDYYMPSDTETTQLNKWRLQTLTDRLGGDTAFDYVKNTDSATIGNWEIESTVTDANNKATRYRMNEFGNPVLTTNAKGETTELTWDTDHNVTQLKENNGAVTTWTYHKKTGYPLTVKDAEANANGTAATTLYYQTDLEGYVADLIKKQTPEGREWTFGYDATGNLTDVTDPMGNATTTVAGDYMTTYTYDATGQLLTATDANGHKTTYGDYHPTGYPKTITDALNHATTTAYDERGNVLSVTDAKGKKSTTTYDVFGRPLEQKVPKDQDAGTFITTPAPVYDKNDNVTKATAPNGAVTTYTYDKADQMVSTTAPKDTATGPERKTTYTYDLVGNLLKQTEPKGNLTTSDPNDFVTTYGYDDIYQLTSVTNANGDKITYEYDDVGNVVTVVDPRKNKTTDTTDYTTKITYNKNHQVIKETDAKSYSTQTAYDLDGNKVSVTDKEGAKTEIIYDERGMVKETKVPHKDDGTGTITYRRTQYRYDEVGNRTQVITPRGVETATEGDYVQETVYDELNRVKETIFPYIPGDTQYGQADKMIYTYDEVGNRVKVSAPPSQGQKDPDGGDLRNETTYTYFDNGWVKKSVDPWNIATTYDYNALGKQTSRTLTSAGGSNSRTMGWSYYPDGKLKAKSDDGIPVGKDVVLVDNSDSQNVESARSWKSSNNVEGHQGYSYQYDYKDTGYPTTDTDNHYFTWKLNVPKDGDYEVWVSYQKYKDRATNAPYTIDYDGGSTTVEVNQNVASGSETEWKNLGTYAFKAGNTHKVTLKDDADGIVVADAVKLVRDNSTETDTEAKDFGYEYDANGNLVKMTDASSGAQSDTYAITYNGLNQVAKVEEKLNGTVQNTTSFTYDANGNPKARTHDDEVSEYTYNVRDLVSQVINKETPTDATPKETTFTYTKNGQKLKETKDNGNTVDYTYYLDGLLKHQVEKKSNGTLINEHTIDYNANGHRVKDVLQQRNADTQALINSTLTYTYDPRDRVTKYEKTGDNAKTETYEHDANGNVIQQTVEGTTTTYNYDRNRLLTATTGGTTATYNYDPFGRLNTVTAAGEQIEKYTYDGFDRVTEHSKLQDDGSTKKTSYTYDPMDRTTSRTEGTKTTDLNYLGLSGEVISEDVAGEIQKSYHYSPWGERLSMVKHNSDGTKEDSYYGYNPHTDVEVLTDENGDSRATYGYTAYGKNDEDEFTGVDKPDQQTPDQEPYNVYRFNSKRWDPSTGKYDMGFRDYDPGNNRFLTRDMYNGALADMNLGTNPWTMNRYAFAGGNPISMVELDGHVPDKDGVYGSSSEPVEDYMYATEHYYTTEGRGKEVEPEKMFALKYEREPEFREKVNNAPASNDVPDHFTYNTLVGTGHKDGLVHPSEYKQFAFSLAFALEMLAPGPKGDGVLGFASGAGRGAKYSAKLADFRKLDGDIFYHEYNITKSGKEIPLEAMSEVKIKGNQLWLKDVALYPKGDYVKNQVGQNEFLQLIRMARQDAKNQGFSSLRISYQRASNSTSVNPGMTFDRTFDLK</sequence>
<gene>
    <name evidence="6" type="ORF">ACFOUO_09925</name>
</gene>
<organism evidence="6 7">
    <name type="scientific">Salinithrix halophila</name>
    <dbReference type="NCBI Taxonomy" id="1485204"/>
    <lineage>
        <taxon>Bacteria</taxon>
        <taxon>Bacillati</taxon>
        <taxon>Bacillota</taxon>
        <taxon>Bacilli</taxon>
        <taxon>Bacillales</taxon>
        <taxon>Thermoactinomycetaceae</taxon>
        <taxon>Salinithrix</taxon>
    </lineage>
</organism>
<evidence type="ECO:0000259" key="3">
    <source>
        <dbReference type="Pfam" id="PF06848"/>
    </source>
</evidence>
<evidence type="ECO:0000256" key="2">
    <source>
        <dbReference type="SAM" id="MobiDB-lite"/>
    </source>
</evidence>
<feature type="domain" description="Teneurin-like YD-shell" evidence="4">
    <location>
        <begin position="1271"/>
        <end position="1751"/>
    </location>
</feature>
<evidence type="ECO:0000256" key="1">
    <source>
        <dbReference type="ARBA" id="ARBA00022737"/>
    </source>
</evidence>
<feature type="compositionally biased region" description="Basic and acidic residues" evidence="2">
    <location>
        <begin position="1975"/>
        <end position="1984"/>
    </location>
</feature>
<dbReference type="Pfam" id="PF25023">
    <property type="entry name" value="TEN_YD-shell"/>
    <property type="match status" value="1"/>
</dbReference>
<dbReference type="InterPro" id="IPR013783">
    <property type="entry name" value="Ig-like_fold"/>
</dbReference>
<dbReference type="InterPro" id="IPR050708">
    <property type="entry name" value="T6SS_VgrG/RHS"/>
</dbReference>
<feature type="domain" description="Disaggregatase-related" evidence="3">
    <location>
        <begin position="372"/>
        <end position="462"/>
    </location>
</feature>
<dbReference type="InterPro" id="IPR006530">
    <property type="entry name" value="YD"/>
</dbReference>
<evidence type="ECO:0000259" key="5">
    <source>
        <dbReference type="Pfam" id="PF25275"/>
    </source>
</evidence>
<feature type="region of interest" description="Disordered" evidence="2">
    <location>
        <begin position="2591"/>
        <end position="2611"/>
    </location>
</feature>
<feature type="region of interest" description="Disordered" evidence="2">
    <location>
        <begin position="739"/>
        <end position="758"/>
    </location>
</feature>
<dbReference type="Pfam" id="PF25275">
    <property type="entry name" value="Golvesin_C"/>
    <property type="match status" value="2"/>
</dbReference>
<dbReference type="Proteomes" id="UP001595843">
    <property type="component" value="Unassembled WGS sequence"/>
</dbReference>
<feature type="compositionally biased region" description="Basic and acidic residues" evidence="2">
    <location>
        <begin position="2498"/>
        <end position="2508"/>
    </location>
</feature>
<dbReference type="Pfam" id="PF05593">
    <property type="entry name" value="RHS_repeat"/>
    <property type="match status" value="1"/>
</dbReference>
<accession>A0ABV8JED7</accession>
<dbReference type="Gene3D" id="2.60.40.10">
    <property type="entry name" value="Immunoglobulins"/>
    <property type="match status" value="1"/>
</dbReference>
<feature type="domain" description="Golvesin/Xly CBD-like" evidence="5">
    <location>
        <begin position="2058"/>
        <end position="2197"/>
    </location>
</feature>
<dbReference type="NCBIfam" id="TIGR03696">
    <property type="entry name" value="Rhs_assc_core"/>
    <property type="match status" value="1"/>
</dbReference>
<dbReference type="NCBIfam" id="TIGR01643">
    <property type="entry name" value="YD_repeat_2x"/>
    <property type="match status" value="6"/>
</dbReference>
<keyword evidence="1" id="KW-0677">Repeat</keyword>
<comment type="caution">
    <text evidence="6">The sequence shown here is derived from an EMBL/GenBank/DDBJ whole genome shotgun (WGS) entry which is preliminary data.</text>
</comment>
<dbReference type="Gene3D" id="2.180.10.10">
    <property type="entry name" value="RHS repeat-associated core"/>
    <property type="match status" value="4"/>
</dbReference>
<dbReference type="InterPro" id="IPR031325">
    <property type="entry name" value="RHS_repeat"/>
</dbReference>
<reference evidence="7" key="1">
    <citation type="journal article" date="2019" name="Int. J. Syst. Evol. Microbiol.">
        <title>The Global Catalogue of Microorganisms (GCM) 10K type strain sequencing project: providing services to taxonomists for standard genome sequencing and annotation.</title>
        <authorList>
            <consortium name="The Broad Institute Genomics Platform"/>
            <consortium name="The Broad Institute Genome Sequencing Center for Infectious Disease"/>
            <person name="Wu L."/>
            <person name="Ma J."/>
        </authorList>
    </citation>
    <scope>NUCLEOTIDE SEQUENCE [LARGE SCALE GENOMIC DNA]</scope>
    <source>
        <strain evidence="7">IBRC-M 10813</strain>
    </source>
</reference>
<dbReference type="PANTHER" id="PTHR32305:SF15">
    <property type="entry name" value="PROTEIN RHSA-RELATED"/>
    <property type="match status" value="1"/>
</dbReference>
<protein>
    <submittedName>
        <fullName evidence="6">DNRLRE domain-containing protein</fullName>
    </submittedName>
</protein>
<keyword evidence="7" id="KW-1185">Reference proteome</keyword>
<name>A0ABV8JED7_9BACL</name>
<evidence type="ECO:0000313" key="6">
    <source>
        <dbReference type="EMBL" id="MFC4077131.1"/>
    </source>
</evidence>
<feature type="region of interest" description="Disordered" evidence="2">
    <location>
        <begin position="2482"/>
        <end position="2508"/>
    </location>
</feature>